<comment type="pathway">
    <text evidence="4 16">Cell wall biogenesis; peptidoglycan biosynthesis.</text>
</comment>
<keyword evidence="7 16" id="KW-0285">Flavoprotein</keyword>
<dbReference type="NCBIfam" id="NF010480">
    <property type="entry name" value="PRK13905.1"/>
    <property type="match status" value="1"/>
</dbReference>
<evidence type="ECO:0000256" key="10">
    <source>
        <dbReference type="ARBA" id="ARBA00022960"/>
    </source>
</evidence>
<dbReference type="InterPro" id="IPR011601">
    <property type="entry name" value="MurB_C"/>
</dbReference>
<evidence type="ECO:0000256" key="5">
    <source>
        <dbReference type="ARBA" id="ARBA00022490"/>
    </source>
</evidence>
<dbReference type="InterPro" id="IPR003170">
    <property type="entry name" value="MurB"/>
</dbReference>
<dbReference type="Proteomes" id="UP001230220">
    <property type="component" value="Unassembled WGS sequence"/>
</dbReference>
<evidence type="ECO:0000256" key="16">
    <source>
        <dbReference type="HAMAP-Rule" id="MF_00037"/>
    </source>
</evidence>
<dbReference type="PANTHER" id="PTHR21071">
    <property type="entry name" value="UDP-N-ACETYLENOLPYRUVOYLGLUCOSAMINE REDUCTASE"/>
    <property type="match status" value="1"/>
</dbReference>
<keyword evidence="10 16" id="KW-0133">Cell shape</keyword>
<accession>A0ABU0E7E7</accession>
<dbReference type="Gene3D" id="3.90.78.10">
    <property type="entry name" value="UDP-N-acetylenolpyruvoylglucosamine reductase, C-terminal domain"/>
    <property type="match status" value="1"/>
</dbReference>
<dbReference type="InterPro" id="IPR016169">
    <property type="entry name" value="FAD-bd_PCMH_sub2"/>
</dbReference>
<dbReference type="Gene3D" id="3.30.465.10">
    <property type="match status" value="1"/>
</dbReference>
<evidence type="ECO:0000256" key="8">
    <source>
        <dbReference type="ARBA" id="ARBA00022827"/>
    </source>
</evidence>
<keyword evidence="12 16" id="KW-0560">Oxidoreductase</keyword>
<protein>
    <recommendedName>
        <fullName evidence="16">UDP-N-acetylenolpyruvoylglucosamine reductase</fullName>
        <ecNumber evidence="16">1.3.1.98</ecNumber>
    </recommendedName>
    <alternativeName>
        <fullName evidence="16">UDP-N-acetylmuramate dehydrogenase</fullName>
    </alternativeName>
</protein>
<feature type="active site" description="Proton donor" evidence="16">
    <location>
        <position position="229"/>
    </location>
</feature>
<gene>
    <name evidence="16" type="primary">murB</name>
    <name evidence="18" type="ORF">J2S15_003387</name>
</gene>
<dbReference type="Pfam" id="PF01565">
    <property type="entry name" value="FAD_binding_4"/>
    <property type="match status" value="1"/>
</dbReference>
<dbReference type="InterPro" id="IPR016166">
    <property type="entry name" value="FAD-bd_PCMH"/>
</dbReference>
<evidence type="ECO:0000259" key="17">
    <source>
        <dbReference type="PROSITE" id="PS51387"/>
    </source>
</evidence>
<evidence type="ECO:0000313" key="18">
    <source>
        <dbReference type="EMBL" id="MDQ0362633.1"/>
    </source>
</evidence>
<keyword evidence="6 16" id="KW-0132">Cell division</keyword>
<dbReference type="EMBL" id="JAUSUR010000007">
    <property type="protein sequence ID" value="MDQ0362633.1"/>
    <property type="molecule type" value="Genomic_DNA"/>
</dbReference>
<sequence length="312" mass="34873">MVKEEMGKTFLDVMKDKGYNVREYVDLKDYTSLQIGGPARFFSEPYHIEEIKELITTAKELQIPFFVLGNGSNVLVSDHGFDGLIIVTKTNMNTIEVSGTHIKASAGAMLKDVCVRAYEESLTGLEFAYGIPATVGGAVYMNAGAYGGEIKDVLLKCTYLSEDGEIHTMYKDELNFSYRHSYFSDNKDIVLEAEFALDIGKPESIKEIMDDLLNRRKTKQPLEYPSAGSTFKRPEGNYASALIEQSGLKGFQHKNAMVSDKHAGFVINHNQASFGEFIELIEIVKEVVKTKTGYELECEVRIIGEVKDSHNK</sequence>
<evidence type="ECO:0000256" key="11">
    <source>
        <dbReference type="ARBA" id="ARBA00022984"/>
    </source>
</evidence>
<dbReference type="PROSITE" id="PS51387">
    <property type="entry name" value="FAD_PCMH"/>
    <property type="match status" value="1"/>
</dbReference>
<evidence type="ECO:0000256" key="9">
    <source>
        <dbReference type="ARBA" id="ARBA00022857"/>
    </source>
</evidence>
<keyword evidence="19" id="KW-1185">Reference proteome</keyword>
<keyword evidence="8 16" id="KW-0274">FAD</keyword>
<dbReference type="GO" id="GO:0008762">
    <property type="term" value="F:UDP-N-acetylmuramate dehydrogenase activity"/>
    <property type="evidence" value="ECO:0007669"/>
    <property type="project" value="UniProtKB-EC"/>
</dbReference>
<comment type="cofactor">
    <cofactor evidence="1 16">
        <name>FAD</name>
        <dbReference type="ChEBI" id="CHEBI:57692"/>
    </cofactor>
</comment>
<dbReference type="SUPFAM" id="SSF56176">
    <property type="entry name" value="FAD-binding/transporter-associated domain-like"/>
    <property type="match status" value="1"/>
</dbReference>
<evidence type="ECO:0000256" key="15">
    <source>
        <dbReference type="ARBA" id="ARBA00048914"/>
    </source>
</evidence>
<evidence type="ECO:0000256" key="13">
    <source>
        <dbReference type="ARBA" id="ARBA00023306"/>
    </source>
</evidence>
<name>A0ABU0E7E7_9FIRM</name>
<evidence type="ECO:0000256" key="6">
    <source>
        <dbReference type="ARBA" id="ARBA00022618"/>
    </source>
</evidence>
<dbReference type="Gene3D" id="3.30.43.10">
    <property type="entry name" value="Uridine Diphospho-n-acetylenolpyruvylglucosamine Reductase, domain 2"/>
    <property type="match status" value="1"/>
</dbReference>
<proteinExistence type="inferred from homology"/>
<comment type="catalytic activity">
    <reaction evidence="15 16">
        <text>UDP-N-acetyl-alpha-D-muramate + NADP(+) = UDP-N-acetyl-3-O-(1-carboxyvinyl)-alpha-D-glucosamine + NADPH + H(+)</text>
        <dbReference type="Rhea" id="RHEA:12248"/>
        <dbReference type="ChEBI" id="CHEBI:15378"/>
        <dbReference type="ChEBI" id="CHEBI:57783"/>
        <dbReference type="ChEBI" id="CHEBI:58349"/>
        <dbReference type="ChEBI" id="CHEBI:68483"/>
        <dbReference type="ChEBI" id="CHEBI:70757"/>
        <dbReference type="EC" id="1.3.1.98"/>
    </reaction>
</comment>
<dbReference type="InterPro" id="IPR016167">
    <property type="entry name" value="FAD-bd_PCMH_sub1"/>
</dbReference>
<evidence type="ECO:0000313" key="19">
    <source>
        <dbReference type="Proteomes" id="UP001230220"/>
    </source>
</evidence>
<dbReference type="InterPro" id="IPR006094">
    <property type="entry name" value="Oxid_FAD_bind_N"/>
</dbReference>
<keyword evidence="9 16" id="KW-0521">NADP</keyword>
<evidence type="ECO:0000256" key="7">
    <source>
        <dbReference type="ARBA" id="ARBA00022630"/>
    </source>
</evidence>
<comment type="similarity">
    <text evidence="16">Belongs to the MurB family.</text>
</comment>
<dbReference type="Pfam" id="PF02873">
    <property type="entry name" value="MurB_C"/>
    <property type="match status" value="1"/>
</dbReference>
<dbReference type="SUPFAM" id="SSF56194">
    <property type="entry name" value="Uridine diphospho-N-Acetylenolpyruvylglucosamine reductase, MurB, C-terminal domain"/>
    <property type="match status" value="1"/>
</dbReference>
<feature type="active site" evidence="16">
    <location>
        <position position="179"/>
    </location>
</feature>
<dbReference type="EC" id="1.3.1.98" evidence="16"/>
<dbReference type="InterPro" id="IPR036635">
    <property type="entry name" value="MurB_C_sf"/>
</dbReference>
<dbReference type="RefSeq" id="WP_307410418.1">
    <property type="nucleotide sequence ID" value="NZ_JAUSUR010000007.1"/>
</dbReference>
<organism evidence="18 19">
    <name type="scientific">Breznakia pachnodae</name>
    <dbReference type="NCBI Taxonomy" id="265178"/>
    <lineage>
        <taxon>Bacteria</taxon>
        <taxon>Bacillati</taxon>
        <taxon>Bacillota</taxon>
        <taxon>Erysipelotrichia</taxon>
        <taxon>Erysipelotrichales</taxon>
        <taxon>Erysipelotrichaceae</taxon>
        <taxon>Breznakia</taxon>
    </lineage>
</organism>
<keyword evidence="13 16" id="KW-0131">Cell cycle</keyword>
<reference evidence="18 19" key="1">
    <citation type="submission" date="2023-07" db="EMBL/GenBank/DDBJ databases">
        <title>Genomic Encyclopedia of Type Strains, Phase IV (KMG-IV): sequencing the most valuable type-strain genomes for metagenomic binning, comparative biology and taxonomic classification.</title>
        <authorList>
            <person name="Goeker M."/>
        </authorList>
    </citation>
    <scope>NUCLEOTIDE SEQUENCE [LARGE SCALE GENOMIC DNA]</scope>
    <source>
        <strain evidence="18 19">DSM 16784</strain>
    </source>
</reference>
<keyword evidence="5 16" id="KW-0963">Cytoplasm</keyword>
<evidence type="ECO:0000256" key="12">
    <source>
        <dbReference type="ARBA" id="ARBA00023002"/>
    </source>
</evidence>
<evidence type="ECO:0000256" key="14">
    <source>
        <dbReference type="ARBA" id="ARBA00023316"/>
    </source>
</evidence>
<comment type="subcellular location">
    <subcellularLocation>
        <location evidence="3 16">Cytoplasm</location>
    </subcellularLocation>
</comment>
<comment type="caution">
    <text evidence="18">The sequence shown here is derived from an EMBL/GenBank/DDBJ whole genome shotgun (WGS) entry which is preliminary data.</text>
</comment>
<dbReference type="NCBIfam" id="TIGR00179">
    <property type="entry name" value="murB"/>
    <property type="match status" value="1"/>
</dbReference>
<feature type="active site" evidence="16">
    <location>
        <position position="299"/>
    </location>
</feature>
<keyword evidence="14 16" id="KW-0961">Cell wall biogenesis/degradation</keyword>
<comment type="function">
    <text evidence="2 16">Cell wall formation.</text>
</comment>
<evidence type="ECO:0000256" key="2">
    <source>
        <dbReference type="ARBA" id="ARBA00003921"/>
    </source>
</evidence>
<feature type="domain" description="FAD-binding PCMH-type" evidence="17">
    <location>
        <begin position="34"/>
        <end position="215"/>
    </location>
</feature>
<keyword evidence="11 16" id="KW-0573">Peptidoglycan synthesis</keyword>
<evidence type="ECO:0000256" key="3">
    <source>
        <dbReference type="ARBA" id="ARBA00004496"/>
    </source>
</evidence>
<dbReference type="InterPro" id="IPR036318">
    <property type="entry name" value="FAD-bd_PCMH-like_sf"/>
</dbReference>
<evidence type="ECO:0000256" key="1">
    <source>
        <dbReference type="ARBA" id="ARBA00001974"/>
    </source>
</evidence>
<evidence type="ECO:0000256" key="4">
    <source>
        <dbReference type="ARBA" id="ARBA00004752"/>
    </source>
</evidence>
<dbReference type="HAMAP" id="MF_00037">
    <property type="entry name" value="MurB"/>
    <property type="match status" value="1"/>
</dbReference>
<dbReference type="PANTHER" id="PTHR21071:SF4">
    <property type="entry name" value="UDP-N-ACETYLENOLPYRUVOYLGLUCOSAMINE REDUCTASE"/>
    <property type="match status" value="1"/>
</dbReference>